<dbReference type="AlphaFoldDB" id="A0A0F9L995"/>
<comment type="caution">
    <text evidence="1">The sequence shown here is derived from an EMBL/GenBank/DDBJ whole genome shotgun (WGS) entry which is preliminary data.</text>
</comment>
<gene>
    <name evidence="1" type="ORF">LCGC14_1228180</name>
</gene>
<proteinExistence type="predicted"/>
<organism evidence="1">
    <name type="scientific">marine sediment metagenome</name>
    <dbReference type="NCBI Taxonomy" id="412755"/>
    <lineage>
        <taxon>unclassified sequences</taxon>
        <taxon>metagenomes</taxon>
        <taxon>ecological metagenomes</taxon>
    </lineage>
</organism>
<evidence type="ECO:0000313" key="1">
    <source>
        <dbReference type="EMBL" id="KKM91479.1"/>
    </source>
</evidence>
<sequence>MLRRWRARRAMRWAVRWWAGLESVDRAFLLDSRRKAQMLHMLAYHRRDVEAYRMFLEARTADASP</sequence>
<protein>
    <submittedName>
        <fullName evidence="1">Uncharacterized protein</fullName>
    </submittedName>
</protein>
<dbReference type="EMBL" id="LAZR01006526">
    <property type="protein sequence ID" value="KKM91479.1"/>
    <property type="molecule type" value="Genomic_DNA"/>
</dbReference>
<accession>A0A0F9L995</accession>
<name>A0A0F9L995_9ZZZZ</name>
<reference evidence="1" key="1">
    <citation type="journal article" date="2015" name="Nature">
        <title>Complex archaea that bridge the gap between prokaryotes and eukaryotes.</title>
        <authorList>
            <person name="Spang A."/>
            <person name="Saw J.H."/>
            <person name="Jorgensen S.L."/>
            <person name="Zaremba-Niedzwiedzka K."/>
            <person name="Martijn J."/>
            <person name="Lind A.E."/>
            <person name="van Eijk R."/>
            <person name="Schleper C."/>
            <person name="Guy L."/>
            <person name="Ettema T.J."/>
        </authorList>
    </citation>
    <scope>NUCLEOTIDE SEQUENCE</scope>
</reference>